<name>A0A6M3J4Z2_9ZZZZ</name>
<dbReference type="EMBL" id="MT141515">
    <property type="protein sequence ID" value="QJA64221.1"/>
    <property type="molecule type" value="Genomic_DNA"/>
</dbReference>
<evidence type="ECO:0000313" key="2">
    <source>
        <dbReference type="EMBL" id="QJA83148.1"/>
    </source>
</evidence>
<evidence type="ECO:0000313" key="1">
    <source>
        <dbReference type="EMBL" id="QJA64221.1"/>
    </source>
</evidence>
<reference evidence="1" key="1">
    <citation type="submission" date="2020-03" db="EMBL/GenBank/DDBJ databases">
        <title>The deep terrestrial virosphere.</title>
        <authorList>
            <person name="Holmfeldt K."/>
            <person name="Nilsson E."/>
            <person name="Simone D."/>
            <person name="Lopez-Fernandez M."/>
            <person name="Wu X."/>
            <person name="de Brujin I."/>
            <person name="Lundin D."/>
            <person name="Andersson A."/>
            <person name="Bertilsson S."/>
            <person name="Dopson M."/>
        </authorList>
    </citation>
    <scope>NUCLEOTIDE SEQUENCE</scope>
    <source>
        <strain evidence="2">MM415A00310</strain>
        <strain evidence="1">MM415B00528</strain>
    </source>
</reference>
<organism evidence="1">
    <name type="scientific">viral metagenome</name>
    <dbReference type="NCBI Taxonomy" id="1070528"/>
    <lineage>
        <taxon>unclassified sequences</taxon>
        <taxon>metagenomes</taxon>
        <taxon>organismal metagenomes</taxon>
    </lineage>
</organism>
<dbReference type="EMBL" id="MT142504">
    <property type="protein sequence ID" value="QJA83148.1"/>
    <property type="molecule type" value="Genomic_DNA"/>
</dbReference>
<gene>
    <name evidence="2" type="ORF">MM415A00310_0028</name>
    <name evidence="1" type="ORF">MM415B00528_0028</name>
</gene>
<proteinExistence type="predicted"/>
<dbReference type="AlphaFoldDB" id="A0A6M3J4Z2"/>
<protein>
    <submittedName>
        <fullName evidence="1">Uncharacterized protein</fullName>
    </submittedName>
</protein>
<sequence length="174" mass="18098">MATEVITRLKKVSVSKTLIADADYAANDVLSENKTTGTSWTFSGIANSNGRGGYIVKAHIIFSKSGGITAITPRCCLFLFSATPTSVLNDNAANTGVLDADKANYIGRIEFPALTSYGGTPTAVVTPSTVGNLPLAFQCATAATQIYGILITLDAITAETASTIVTINLIAEQD</sequence>
<accession>A0A6M3J4Z2</accession>